<evidence type="ECO:0000256" key="1">
    <source>
        <dbReference type="SAM" id="Phobius"/>
    </source>
</evidence>
<dbReference type="AlphaFoldDB" id="A0A4Y8INA6"/>
<keyword evidence="1" id="KW-1133">Transmembrane helix</keyword>
<dbReference type="Pfam" id="PF11151">
    <property type="entry name" value="DUF2929"/>
    <property type="match status" value="1"/>
</dbReference>
<dbReference type="EMBL" id="SOPW01000006">
    <property type="protein sequence ID" value="TFB22027.1"/>
    <property type="molecule type" value="Genomic_DNA"/>
</dbReference>
<dbReference type="OrthoDB" id="2440739at2"/>
<keyword evidence="3" id="KW-1185">Reference proteome</keyword>
<keyword evidence="1" id="KW-0472">Membrane</keyword>
<accession>A0A4Y8INA6</accession>
<feature type="transmembrane region" description="Helical" evidence="1">
    <location>
        <begin position="32"/>
        <end position="53"/>
    </location>
</feature>
<comment type="caution">
    <text evidence="2">The sequence shown here is derived from an EMBL/GenBank/DDBJ whole genome shotgun (WGS) entry which is preliminary data.</text>
</comment>
<dbReference type="RefSeq" id="WP_134339702.1">
    <property type="nucleotide sequence ID" value="NZ_SOPW01000006.1"/>
</dbReference>
<proteinExistence type="predicted"/>
<reference evidence="2 3" key="1">
    <citation type="submission" date="2019-03" db="EMBL/GenBank/DDBJ databases">
        <authorList>
            <person name="He R.-H."/>
        </authorList>
    </citation>
    <scope>NUCLEOTIDE SEQUENCE [LARGE SCALE GENOMIC DNA]</scope>
    <source>
        <strain evidence="3">SH 714</strain>
    </source>
</reference>
<evidence type="ECO:0000313" key="3">
    <source>
        <dbReference type="Proteomes" id="UP000297975"/>
    </source>
</evidence>
<dbReference type="InterPro" id="IPR021324">
    <property type="entry name" value="DUF2929"/>
</dbReference>
<dbReference type="Proteomes" id="UP000297975">
    <property type="component" value="Unassembled WGS sequence"/>
</dbReference>
<keyword evidence="1" id="KW-0812">Transmembrane</keyword>
<evidence type="ECO:0000313" key="2">
    <source>
        <dbReference type="EMBL" id="TFB22027.1"/>
    </source>
</evidence>
<sequence length="59" mass="6434">MRLIWTVIWSFLLSLMVVYVLASMTGDDFSLTLATVLTALFTLAAVILGDGVIKEDSPN</sequence>
<protein>
    <submittedName>
        <fullName evidence="2">DUF2929 family protein</fullName>
    </submittedName>
</protein>
<gene>
    <name evidence="2" type="ORF">E3U55_06925</name>
</gene>
<organism evidence="2 3">
    <name type="scientific">Filobacillus milosensis</name>
    <dbReference type="NCBI Taxonomy" id="94137"/>
    <lineage>
        <taxon>Bacteria</taxon>
        <taxon>Bacillati</taxon>
        <taxon>Bacillota</taxon>
        <taxon>Bacilli</taxon>
        <taxon>Bacillales</taxon>
        <taxon>Bacillaceae</taxon>
        <taxon>Filobacillus</taxon>
    </lineage>
</organism>
<name>A0A4Y8INA6_9BACI</name>